<reference evidence="3" key="2">
    <citation type="submission" date="2025-08" db="UniProtKB">
        <authorList>
            <consortium name="RefSeq"/>
        </authorList>
    </citation>
    <scope>IDENTIFICATION</scope>
</reference>
<name>A0ABM1GKZ0_SOLPN</name>
<dbReference type="Pfam" id="PF24626">
    <property type="entry name" value="SH3_Tf2-1"/>
    <property type="match status" value="1"/>
</dbReference>
<evidence type="ECO:0000313" key="3">
    <source>
        <dbReference type="RefSeq" id="XP_015072583.1"/>
    </source>
</evidence>
<gene>
    <name evidence="3" type="primary">LOC107016706</name>
</gene>
<dbReference type="GeneID" id="107016706"/>
<dbReference type="PANTHER" id="PTHR46148:SF60">
    <property type="entry name" value="CHROMO DOMAIN-CONTAINING PROTEIN"/>
    <property type="match status" value="1"/>
</dbReference>
<evidence type="ECO:0000313" key="2">
    <source>
        <dbReference type="Proteomes" id="UP000694930"/>
    </source>
</evidence>
<keyword evidence="2" id="KW-1185">Reference proteome</keyword>
<dbReference type="RefSeq" id="XP_015072583.1">
    <property type="nucleotide sequence ID" value="XM_015217097.1"/>
</dbReference>
<proteinExistence type="predicted"/>
<sequence length="116" mass="13444">MKGVMRFGKKGKLSPRLIGPFEIFSQVEQVAYELDLPPNLSAVHPIFHVSMLRKYILNESHVLSLNSMELGPNMTFEEEHIVILDRQVRKLQTKKIASKKAQWKHRSMRETMGEIV</sequence>
<dbReference type="Proteomes" id="UP000694930">
    <property type="component" value="Chromosome 4"/>
</dbReference>
<dbReference type="PANTHER" id="PTHR46148">
    <property type="entry name" value="CHROMO DOMAIN-CONTAINING PROTEIN"/>
    <property type="match status" value="1"/>
</dbReference>
<dbReference type="InterPro" id="IPR056924">
    <property type="entry name" value="SH3_Tf2-1"/>
</dbReference>
<accession>A0ABM1GKZ0</accession>
<evidence type="ECO:0000259" key="1">
    <source>
        <dbReference type="Pfam" id="PF24626"/>
    </source>
</evidence>
<reference evidence="2" key="1">
    <citation type="journal article" date="2014" name="Nat. Genet.">
        <title>The genome of the stress-tolerant wild tomato species Solanum pennellii.</title>
        <authorList>
            <person name="Bolger A."/>
            <person name="Scossa F."/>
            <person name="Bolger M.E."/>
            <person name="Lanz C."/>
            <person name="Maumus F."/>
            <person name="Tohge T."/>
            <person name="Quesneville H."/>
            <person name="Alseekh S."/>
            <person name="Sorensen I."/>
            <person name="Lichtenstein G."/>
            <person name="Fich E.A."/>
            <person name="Conte M."/>
            <person name="Keller H."/>
            <person name="Schneeberger K."/>
            <person name="Schwacke R."/>
            <person name="Ofner I."/>
            <person name="Vrebalov J."/>
            <person name="Xu Y."/>
            <person name="Osorio S."/>
            <person name="Aflitos S.A."/>
            <person name="Schijlen E."/>
            <person name="Jimenez-Gomez J.M."/>
            <person name="Ryngajllo M."/>
            <person name="Kimura S."/>
            <person name="Kumar R."/>
            <person name="Koenig D."/>
            <person name="Headland L.R."/>
            <person name="Maloof J.N."/>
            <person name="Sinha N."/>
            <person name="van Ham R.C."/>
            <person name="Lankhorst R.K."/>
            <person name="Mao L."/>
            <person name="Vogel A."/>
            <person name="Arsova B."/>
            <person name="Panstruga R."/>
            <person name="Fei Z."/>
            <person name="Rose J.K."/>
            <person name="Zamir D."/>
            <person name="Carrari F."/>
            <person name="Giovannoni J.J."/>
            <person name="Weigel D."/>
            <person name="Usadel B."/>
            <person name="Fernie A.R."/>
        </authorList>
    </citation>
    <scope>NUCLEOTIDE SEQUENCE [LARGE SCALE GENOMIC DNA]</scope>
    <source>
        <strain evidence="2">cv. LA0716</strain>
    </source>
</reference>
<organism evidence="2 3">
    <name type="scientific">Solanum pennellii</name>
    <name type="common">Tomato</name>
    <name type="synonym">Lycopersicon pennellii</name>
    <dbReference type="NCBI Taxonomy" id="28526"/>
    <lineage>
        <taxon>Eukaryota</taxon>
        <taxon>Viridiplantae</taxon>
        <taxon>Streptophyta</taxon>
        <taxon>Embryophyta</taxon>
        <taxon>Tracheophyta</taxon>
        <taxon>Spermatophyta</taxon>
        <taxon>Magnoliopsida</taxon>
        <taxon>eudicotyledons</taxon>
        <taxon>Gunneridae</taxon>
        <taxon>Pentapetalae</taxon>
        <taxon>asterids</taxon>
        <taxon>lamiids</taxon>
        <taxon>Solanales</taxon>
        <taxon>Solanaceae</taxon>
        <taxon>Solanoideae</taxon>
        <taxon>Solaneae</taxon>
        <taxon>Solanum</taxon>
        <taxon>Solanum subgen. Lycopersicon</taxon>
    </lineage>
</organism>
<protein>
    <submittedName>
        <fullName evidence="3">Uncharacterized protein LOC107016706</fullName>
    </submittedName>
</protein>
<feature type="domain" description="Tf2-1-like SH3-like" evidence="1">
    <location>
        <begin position="5"/>
        <end position="55"/>
    </location>
</feature>